<dbReference type="EMBL" id="FWZX01000017">
    <property type="protein sequence ID" value="SMF48360.1"/>
    <property type="molecule type" value="Genomic_DNA"/>
</dbReference>
<organism evidence="4 5">
    <name type="scientific">Tistlia consotensis USBA 355</name>
    <dbReference type="NCBI Taxonomy" id="560819"/>
    <lineage>
        <taxon>Bacteria</taxon>
        <taxon>Pseudomonadati</taxon>
        <taxon>Pseudomonadota</taxon>
        <taxon>Alphaproteobacteria</taxon>
        <taxon>Rhodospirillales</taxon>
        <taxon>Rhodovibrionaceae</taxon>
        <taxon>Tistlia</taxon>
    </lineage>
</organism>
<dbReference type="Gene3D" id="1.20.1050.10">
    <property type="match status" value="1"/>
</dbReference>
<dbReference type="InterPro" id="IPR004045">
    <property type="entry name" value="Glutathione_S-Trfase_N"/>
</dbReference>
<dbReference type="RefSeq" id="WP_085124308.1">
    <property type="nucleotide sequence ID" value="NZ_FWZX01000017.1"/>
</dbReference>
<dbReference type="PANTHER" id="PTHR44051:SF19">
    <property type="entry name" value="DISULFIDE-BOND OXIDOREDUCTASE YFCG"/>
    <property type="match status" value="1"/>
</dbReference>
<evidence type="ECO:0000313" key="5">
    <source>
        <dbReference type="Proteomes" id="UP000192917"/>
    </source>
</evidence>
<feature type="domain" description="GST N-terminal" evidence="2">
    <location>
        <begin position="1"/>
        <end position="87"/>
    </location>
</feature>
<dbReference type="SUPFAM" id="SSF47616">
    <property type="entry name" value="GST C-terminal domain-like"/>
    <property type="match status" value="1"/>
</dbReference>
<dbReference type="Gene3D" id="3.40.30.10">
    <property type="entry name" value="Glutaredoxin"/>
    <property type="match status" value="1"/>
</dbReference>
<dbReference type="InterPro" id="IPR040079">
    <property type="entry name" value="Glutathione_S-Trfase"/>
</dbReference>
<dbReference type="PANTHER" id="PTHR44051">
    <property type="entry name" value="GLUTATHIONE S-TRANSFERASE-RELATED"/>
    <property type="match status" value="1"/>
</dbReference>
<keyword evidence="5" id="KW-1185">Reference proteome</keyword>
<dbReference type="Pfam" id="PF02798">
    <property type="entry name" value="GST_N"/>
    <property type="match status" value="1"/>
</dbReference>
<gene>
    <name evidence="4" type="ORF">SAMN05428998_11776</name>
</gene>
<evidence type="ECO:0000259" key="2">
    <source>
        <dbReference type="PROSITE" id="PS50404"/>
    </source>
</evidence>
<dbReference type="PROSITE" id="PS50405">
    <property type="entry name" value="GST_CTER"/>
    <property type="match status" value="1"/>
</dbReference>
<sequence>MAIELYSWATPNGHKVHILLEELGLEYRVHPIDIGNGDQFDPDFLKISPNNRIPAIVDPDGPGGEPLALMESGAILFYLAEKHGRFLPADGAGRYTTMQWLMWQMGGLGPMLGQAHHFLQYAPEKIDYAMKRYSNEANRLYGVLDKRLGESRYLAGDDYSIADMAAWPWTRYPERQNVERANYPNFQRWFDEIAERPAVKRGVEVLTSLRREGGFDDKAREVLFGATQFQRR</sequence>
<dbReference type="CDD" id="cd10291">
    <property type="entry name" value="GST_C_YfcG_like"/>
    <property type="match status" value="1"/>
</dbReference>
<dbReference type="Pfam" id="PF00043">
    <property type="entry name" value="GST_C"/>
    <property type="match status" value="1"/>
</dbReference>
<evidence type="ECO:0000313" key="4">
    <source>
        <dbReference type="EMBL" id="SMF48360.1"/>
    </source>
</evidence>
<dbReference type="Proteomes" id="UP000192917">
    <property type="component" value="Unassembled WGS sequence"/>
</dbReference>
<dbReference type="PROSITE" id="PS50404">
    <property type="entry name" value="GST_NTER"/>
    <property type="match status" value="1"/>
</dbReference>
<dbReference type="AlphaFoldDB" id="A0A1Y6C8Y7"/>
<proteinExistence type="inferred from homology"/>
<dbReference type="SFLD" id="SFLDS00019">
    <property type="entry name" value="Glutathione_Transferase_(cytos"/>
    <property type="match status" value="1"/>
</dbReference>
<dbReference type="STRING" id="560819.SAMN05428998_11776"/>
<protein>
    <submittedName>
        <fullName evidence="4">GST-like protein</fullName>
    </submittedName>
</protein>
<dbReference type="InterPro" id="IPR036249">
    <property type="entry name" value="Thioredoxin-like_sf"/>
</dbReference>
<accession>A0A1Y6C8Y7</accession>
<dbReference type="InterPro" id="IPR010987">
    <property type="entry name" value="Glutathione-S-Trfase_C-like"/>
</dbReference>
<dbReference type="InterPro" id="IPR004046">
    <property type="entry name" value="GST_C"/>
</dbReference>
<dbReference type="SFLD" id="SFLDG01151">
    <property type="entry name" value="Main.2:_Nu-like"/>
    <property type="match status" value="1"/>
</dbReference>
<comment type="similarity">
    <text evidence="1">Belongs to the GST superfamily.</text>
</comment>
<feature type="domain" description="GST C-terminal" evidence="3">
    <location>
        <begin position="90"/>
        <end position="215"/>
    </location>
</feature>
<evidence type="ECO:0000256" key="1">
    <source>
        <dbReference type="RuleBase" id="RU003494"/>
    </source>
</evidence>
<dbReference type="InterPro" id="IPR036282">
    <property type="entry name" value="Glutathione-S-Trfase_C_sf"/>
</dbReference>
<name>A0A1Y6C8Y7_9PROT</name>
<evidence type="ECO:0000259" key="3">
    <source>
        <dbReference type="PROSITE" id="PS50405"/>
    </source>
</evidence>
<reference evidence="4 5" key="1">
    <citation type="submission" date="2017-04" db="EMBL/GenBank/DDBJ databases">
        <authorList>
            <person name="Afonso C.L."/>
            <person name="Miller P.J."/>
            <person name="Scott M.A."/>
            <person name="Spackman E."/>
            <person name="Goraichik I."/>
            <person name="Dimitrov K.M."/>
            <person name="Suarez D.L."/>
            <person name="Swayne D.E."/>
        </authorList>
    </citation>
    <scope>NUCLEOTIDE SEQUENCE [LARGE SCALE GENOMIC DNA]</scope>
    <source>
        <strain evidence="4 5">USBA 355</strain>
    </source>
</reference>
<dbReference type="SUPFAM" id="SSF52833">
    <property type="entry name" value="Thioredoxin-like"/>
    <property type="match status" value="1"/>
</dbReference>
<dbReference type="SFLD" id="SFLDG00358">
    <property type="entry name" value="Main_(cytGST)"/>
    <property type="match status" value="1"/>
</dbReference>
<dbReference type="CDD" id="cd03048">
    <property type="entry name" value="GST_N_Ure2p_like"/>
    <property type="match status" value="1"/>
</dbReference>